<organism evidence="1 2">
    <name type="scientific">Pluteus cervinus</name>
    <dbReference type="NCBI Taxonomy" id="181527"/>
    <lineage>
        <taxon>Eukaryota</taxon>
        <taxon>Fungi</taxon>
        <taxon>Dikarya</taxon>
        <taxon>Basidiomycota</taxon>
        <taxon>Agaricomycotina</taxon>
        <taxon>Agaricomycetes</taxon>
        <taxon>Agaricomycetidae</taxon>
        <taxon>Agaricales</taxon>
        <taxon>Pluteineae</taxon>
        <taxon>Pluteaceae</taxon>
        <taxon>Pluteus</taxon>
    </lineage>
</organism>
<dbReference type="EMBL" id="ML208404">
    <property type="protein sequence ID" value="TFK66492.1"/>
    <property type="molecule type" value="Genomic_DNA"/>
</dbReference>
<proteinExistence type="predicted"/>
<keyword evidence="2" id="KW-1185">Reference proteome</keyword>
<accession>A0ACD3ALL5</accession>
<name>A0ACD3ALL5_9AGAR</name>
<evidence type="ECO:0000313" key="1">
    <source>
        <dbReference type="EMBL" id="TFK66492.1"/>
    </source>
</evidence>
<protein>
    <submittedName>
        <fullName evidence="1">Cytochrome P450</fullName>
    </submittedName>
</protein>
<dbReference type="Proteomes" id="UP000308600">
    <property type="component" value="Unassembled WGS sequence"/>
</dbReference>
<reference evidence="1 2" key="1">
    <citation type="journal article" date="2019" name="Nat. Ecol. Evol.">
        <title>Megaphylogeny resolves global patterns of mushroom evolution.</title>
        <authorList>
            <person name="Varga T."/>
            <person name="Krizsan K."/>
            <person name="Foldi C."/>
            <person name="Dima B."/>
            <person name="Sanchez-Garcia M."/>
            <person name="Sanchez-Ramirez S."/>
            <person name="Szollosi G.J."/>
            <person name="Szarkandi J.G."/>
            <person name="Papp V."/>
            <person name="Albert L."/>
            <person name="Andreopoulos W."/>
            <person name="Angelini C."/>
            <person name="Antonin V."/>
            <person name="Barry K.W."/>
            <person name="Bougher N.L."/>
            <person name="Buchanan P."/>
            <person name="Buyck B."/>
            <person name="Bense V."/>
            <person name="Catcheside P."/>
            <person name="Chovatia M."/>
            <person name="Cooper J."/>
            <person name="Damon W."/>
            <person name="Desjardin D."/>
            <person name="Finy P."/>
            <person name="Geml J."/>
            <person name="Haridas S."/>
            <person name="Hughes K."/>
            <person name="Justo A."/>
            <person name="Karasinski D."/>
            <person name="Kautmanova I."/>
            <person name="Kiss B."/>
            <person name="Kocsube S."/>
            <person name="Kotiranta H."/>
            <person name="LaButti K.M."/>
            <person name="Lechner B.E."/>
            <person name="Liimatainen K."/>
            <person name="Lipzen A."/>
            <person name="Lukacs Z."/>
            <person name="Mihaltcheva S."/>
            <person name="Morgado L.N."/>
            <person name="Niskanen T."/>
            <person name="Noordeloos M.E."/>
            <person name="Ohm R.A."/>
            <person name="Ortiz-Santana B."/>
            <person name="Ovrebo C."/>
            <person name="Racz N."/>
            <person name="Riley R."/>
            <person name="Savchenko A."/>
            <person name="Shiryaev A."/>
            <person name="Soop K."/>
            <person name="Spirin V."/>
            <person name="Szebenyi C."/>
            <person name="Tomsovsky M."/>
            <person name="Tulloss R.E."/>
            <person name="Uehling J."/>
            <person name="Grigoriev I.V."/>
            <person name="Vagvolgyi C."/>
            <person name="Papp T."/>
            <person name="Martin F.M."/>
            <person name="Miettinen O."/>
            <person name="Hibbett D.S."/>
            <person name="Nagy L.G."/>
        </authorList>
    </citation>
    <scope>NUCLEOTIDE SEQUENCE [LARGE SCALE GENOMIC DNA]</scope>
    <source>
        <strain evidence="1 2">NL-1719</strain>
    </source>
</reference>
<evidence type="ECO:0000313" key="2">
    <source>
        <dbReference type="Proteomes" id="UP000308600"/>
    </source>
</evidence>
<sequence length="501" mass="56545">MLSVSLTTLSGLLFAAYFLAAYMRSQRSPLNRVPTIGPSGFITSYYGFVKSLFYSGEMLKEGYDKYYGGSFKIAMPTHWMVIVTGPKLSDELRRAPEDHLSSVDAIGEGIQVDYTFGKEFRENHYHVSSIRTMTRHLAAIFPDMQDEVAATFSELVPAKEYEWLSVPAYKTMAQVICRANNRVFVGLPFCRDPEYLDLNINYTMTAVKAGNVLAHIPVFLRPFVSKIMSSAESSKQLSMRLLGPMIQERLEKFESYGNIHYPDRPNDLVTFLLEHSEPRHRTVRDVATRILIINFVAIHTTVMAMTHILFDLASRPEYAEPMRQEIISIVQAEGWNKSSISKMHKVDSFVRESQRLVGPNMIAVIRRAVKDYTFSDGTIIPAGQYVGLPAQVIHADRNNYPNPEKFEGFRFADLRDSDSESLKHQAVSSGLDHITFGGGHHTCPGRFFAVTLMKTVLCHILLNYDVKLVEGSPPTTWSLGVLVMPDLKAHVLFRRRVAAIS</sequence>
<gene>
    <name evidence="1" type="ORF">BDN72DRAFT_899818</name>
</gene>